<dbReference type="Proteomes" id="UP001372834">
    <property type="component" value="Unassembled WGS sequence"/>
</dbReference>
<evidence type="ECO:0000256" key="9">
    <source>
        <dbReference type="ARBA" id="ARBA00052530"/>
    </source>
</evidence>
<keyword evidence="6 10" id="KW-1133">Transmembrane helix</keyword>
<evidence type="ECO:0000259" key="11">
    <source>
        <dbReference type="Pfam" id="PF03015"/>
    </source>
</evidence>
<evidence type="ECO:0000313" key="15">
    <source>
        <dbReference type="Proteomes" id="UP001359485"/>
    </source>
</evidence>
<comment type="similarity">
    <text evidence="2 10">Belongs to the fatty acyl-CoA reductase family.</text>
</comment>
<sequence>MSRKFKRSRRDDRIPIPEYFSGKSVFITGGTGFMGKVLIEKLLRSCSGIERIYVLMRGKKNKTVEERLQKMLALPAFVKVRRKDDTLLNKVVPLTGDASEKNLGLSEEDQKTLFREVSVIYHVAASVRFDDPLKDALLMNTRGTYEILKLASQMKYLDCFLYVSTTYCNTHKEVIEEIVYPPPGDWRKLLRLGETLDAHTLDIYAPKILGQFPNTYTFTKALAEQACNDFKDTLPIVIFRPSIVIASIIEPLPGWVDNFNGPVGLLVASGKGIIRTIYGNPKISSDYIPVDLAIKAMIVASWNRAISRESPMGVEVFNASSYAIKNITQEKLTSIAHHATVEVPLNDIIWYPTASTTQCKFVYYTCVILLHILPALIIDSALKLAKKKPILMKLQRRIFHANYALTYFITKQWSFKNERMFSLADKILEEDTEDFFYKLTDIDDLEYFITASYGAREYLLHEDNIGLPEAKKHQRKMYWVHKATNFTVLVFMIYVAVKLNAIPFTRNILITIMNYFIRAFA</sequence>
<dbReference type="Pfam" id="PF03015">
    <property type="entry name" value="Sterile"/>
    <property type="match status" value="1"/>
</dbReference>
<dbReference type="GO" id="GO:0035336">
    <property type="term" value="P:long-chain fatty-acyl-CoA metabolic process"/>
    <property type="evidence" value="ECO:0007669"/>
    <property type="project" value="TreeGrafter"/>
</dbReference>
<evidence type="ECO:0000256" key="1">
    <source>
        <dbReference type="ARBA" id="ARBA00004141"/>
    </source>
</evidence>
<evidence type="ECO:0000256" key="8">
    <source>
        <dbReference type="ARBA" id="ARBA00023136"/>
    </source>
</evidence>
<dbReference type="PANTHER" id="PTHR11011:SF24">
    <property type="entry name" value="FATTY ACYL-COA REDUCTASE"/>
    <property type="match status" value="1"/>
</dbReference>
<dbReference type="SUPFAM" id="SSF51735">
    <property type="entry name" value="NAD(P)-binding Rossmann-fold domains"/>
    <property type="match status" value="1"/>
</dbReference>
<evidence type="ECO:0000259" key="12">
    <source>
        <dbReference type="Pfam" id="PF07993"/>
    </source>
</evidence>
<keyword evidence="10" id="KW-0560">Oxidoreductase</keyword>
<dbReference type="GO" id="GO:0102965">
    <property type="term" value="F:alcohol-forming long-chain fatty acyl-CoA reductase activity"/>
    <property type="evidence" value="ECO:0007669"/>
    <property type="project" value="UniProtKB-EC"/>
</dbReference>
<dbReference type="InterPro" id="IPR013120">
    <property type="entry name" value="FAR_NAD-bd"/>
</dbReference>
<feature type="transmembrane region" description="Helical" evidence="10">
    <location>
        <begin position="361"/>
        <end position="382"/>
    </location>
</feature>
<dbReference type="AlphaFoldDB" id="A0AAN8XPF6"/>
<keyword evidence="8 10" id="KW-0472">Membrane</keyword>
<dbReference type="GO" id="GO:0016020">
    <property type="term" value="C:membrane"/>
    <property type="evidence" value="ECO:0007669"/>
    <property type="project" value="UniProtKB-SubCell"/>
</dbReference>
<keyword evidence="4 10" id="KW-0812">Transmembrane</keyword>
<dbReference type="EMBL" id="JAWJWE010000001">
    <property type="protein sequence ID" value="KAK6644978.1"/>
    <property type="molecule type" value="Genomic_DNA"/>
</dbReference>
<dbReference type="EC" id="1.2.1.84" evidence="10"/>
<accession>A0AAN8XPF6</accession>
<keyword evidence="5 10" id="KW-0521">NADP</keyword>
<name>A0AAN8XPF6_POLSC</name>
<evidence type="ECO:0000313" key="14">
    <source>
        <dbReference type="EMBL" id="KAK6644978.1"/>
    </source>
</evidence>
<dbReference type="Pfam" id="PF07993">
    <property type="entry name" value="NAD_binding_4"/>
    <property type="match status" value="1"/>
</dbReference>
<dbReference type="GO" id="GO:0005777">
    <property type="term" value="C:peroxisome"/>
    <property type="evidence" value="ECO:0007669"/>
    <property type="project" value="TreeGrafter"/>
</dbReference>
<evidence type="ECO:0000313" key="16">
    <source>
        <dbReference type="Proteomes" id="UP001372834"/>
    </source>
</evidence>
<keyword evidence="15" id="KW-1185">Reference proteome</keyword>
<dbReference type="Proteomes" id="UP001359485">
    <property type="component" value="Unassembled WGS sequence"/>
</dbReference>
<comment type="caution">
    <text evidence="14">The sequence shown here is derived from an EMBL/GenBank/DDBJ whole genome shotgun (WGS) entry which is preliminary data.</text>
</comment>
<comment type="catalytic activity">
    <reaction evidence="9 10">
        <text>a long-chain fatty acyl-CoA + 2 NADPH + 2 H(+) = a long-chain primary fatty alcohol + 2 NADP(+) + CoA</text>
        <dbReference type="Rhea" id="RHEA:52716"/>
        <dbReference type="ChEBI" id="CHEBI:15378"/>
        <dbReference type="ChEBI" id="CHEBI:57287"/>
        <dbReference type="ChEBI" id="CHEBI:57783"/>
        <dbReference type="ChEBI" id="CHEBI:58349"/>
        <dbReference type="ChEBI" id="CHEBI:77396"/>
        <dbReference type="ChEBI" id="CHEBI:83139"/>
        <dbReference type="EC" id="1.2.1.84"/>
    </reaction>
</comment>
<evidence type="ECO:0000256" key="10">
    <source>
        <dbReference type="RuleBase" id="RU363097"/>
    </source>
</evidence>
<dbReference type="EMBL" id="JAWJWF010000004">
    <property type="protein sequence ID" value="KAK6633664.1"/>
    <property type="molecule type" value="Genomic_DNA"/>
</dbReference>
<organism evidence="14 16">
    <name type="scientific">Polyplax serrata</name>
    <name type="common">Common mouse louse</name>
    <dbReference type="NCBI Taxonomy" id="468196"/>
    <lineage>
        <taxon>Eukaryota</taxon>
        <taxon>Metazoa</taxon>
        <taxon>Ecdysozoa</taxon>
        <taxon>Arthropoda</taxon>
        <taxon>Hexapoda</taxon>
        <taxon>Insecta</taxon>
        <taxon>Pterygota</taxon>
        <taxon>Neoptera</taxon>
        <taxon>Paraneoptera</taxon>
        <taxon>Psocodea</taxon>
        <taxon>Troctomorpha</taxon>
        <taxon>Phthiraptera</taxon>
        <taxon>Anoplura</taxon>
        <taxon>Polyplacidae</taxon>
        <taxon>Polyplax</taxon>
    </lineage>
</organism>
<protein>
    <recommendedName>
        <fullName evidence="10">Fatty acyl-CoA reductase</fullName>
        <ecNumber evidence="10">1.2.1.84</ecNumber>
    </recommendedName>
</protein>
<evidence type="ECO:0000313" key="13">
    <source>
        <dbReference type="EMBL" id="KAK6633664.1"/>
    </source>
</evidence>
<dbReference type="InterPro" id="IPR026055">
    <property type="entry name" value="FAR"/>
</dbReference>
<evidence type="ECO:0000256" key="4">
    <source>
        <dbReference type="ARBA" id="ARBA00022692"/>
    </source>
</evidence>
<dbReference type="GO" id="GO:0080019">
    <property type="term" value="F:alcohol-forming very long-chain fatty acyl-CoA reductase activity"/>
    <property type="evidence" value="ECO:0007669"/>
    <property type="project" value="InterPro"/>
</dbReference>
<evidence type="ECO:0000256" key="2">
    <source>
        <dbReference type="ARBA" id="ARBA00005928"/>
    </source>
</evidence>
<keyword evidence="3 10" id="KW-0444">Lipid biosynthesis</keyword>
<dbReference type="PANTHER" id="PTHR11011">
    <property type="entry name" value="MALE STERILITY PROTEIN 2-RELATED"/>
    <property type="match status" value="1"/>
</dbReference>
<evidence type="ECO:0000256" key="5">
    <source>
        <dbReference type="ARBA" id="ARBA00022857"/>
    </source>
</evidence>
<dbReference type="CDD" id="cd09071">
    <property type="entry name" value="FAR_C"/>
    <property type="match status" value="1"/>
</dbReference>
<dbReference type="Gene3D" id="3.40.50.720">
    <property type="entry name" value="NAD(P)-binding Rossmann-like Domain"/>
    <property type="match status" value="1"/>
</dbReference>
<proteinExistence type="inferred from homology"/>
<evidence type="ECO:0000256" key="3">
    <source>
        <dbReference type="ARBA" id="ARBA00022516"/>
    </source>
</evidence>
<comment type="function">
    <text evidence="10">Catalyzes the reduction of fatty acyl-CoA to fatty alcohols.</text>
</comment>
<dbReference type="InterPro" id="IPR036291">
    <property type="entry name" value="NAD(P)-bd_dom_sf"/>
</dbReference>
<feature type="domain" description="Thioester reductase (TE)" evidence="12">
    <location>
        <begin position="27"/>
        <end position="297"/>
    </location>
</feature>
<evidence type="ECO:0000256" key="7">
    <source>
        <dbReference type="ARBA" id="ARBA00023098"/>
    </source>
</evidence>
<comment type="subcellular location">
    <subcellularLocation>
        <location evidence="1">Membrane</location>
        <topology evidence="1">Multi-pass membrane protein</topology>
    </subcellularLocation>
</comment>
<dbReference type="FunFam" id="3.40.50.720:FF:000143">
    <property type="entry name" value="Fatty acyl-CoA reductase"/>
    <property type="match status" value="1"/>
</dbReference>
<dbReference type="CDD" id="cd05236">
    <property type="entry name" value="FAR-N_SDR_e"/>
    <property type="match status" value="1"/>
</dbReference>
<dbReference type="InterPro" id="IPR033640">
    <property type="entry name" value="FAR_C"/>
</dbReference>
<keyword evidence="7 10" id="KW-0443">Lipid metabolism</keyword>
<reference evidence="14 16" key="1">
    <citation type="submission" date="2023-10" db="EMBL/GenBank/DDBJ databases">
        <title>Genomes of two closely related lineages of the louse Polyplax serrata with different host specificities.</title>
        <authorList>
            <person name="Martinu J."/>
            <person name="Tarabai H."/>
            <person name="Stefka J."/>
            <person name="Hypsa V."/>
        </authorList>
    </citation>
    <scope>NUCLEOTIDE SEQUENCE [LARGE SCALE GENOMIC DNA]</scope>
    <source>
        <strain evidence="13">98ZLc_SE</strain>
        <strain evidence="14">HR10_N</strain>
    </source>
</reference>
<evidence type="ECO:0000256" key="6">
    <source>
        <dbReference type="ARBA" id="ARBA00022989"/>
    </source>
</evidence>
<gene>
    <name evidence="14" type="ORF">RUM43_001254</name>
    <name evidence="13" type="ORF">RUM44_004271</name>
</gene>
<feature type="domain" description="Fatty acyl-CoA reductase C-terminal" evidence="11">
    <location>
        <begin position="370"/>
        <end position="462"/>
    </location>
</feature>